<dbReference type="eggNOG" id="COG2433">
    <property type="taxonomic scope" value="Bacteria"/>
</dbReference>
<evidence type="ECO:0000313" key="2">
    <source>
        <dbReference type="EMBL" id="ESK38128.1"/>
    </source>
</evidence>
<keyword evidence="3" id="KW-1185">Reference proteome</keyword>
<dbReference type="PATRIC" id="fig|1392540.3.peg.1980"/>
<evidence type="ECO:0008006" key="4">
    <source>
        <dbReference type="Google" id="ProtNLM"/>
    </source>
</evidence>
<protein>
    <recommendedName>
        <fullName evidence="4">DUF4124 domain-containing protein</fullName>
    </recommendedName>
</protein>
<comment type="caution">
    <text evidence="2">The sequence shown here is derived from an EMBL/GenBank/DDBJ whole genome shotgun (WGS) entry which is preliminary data.</text>
</comment>
<dbReference type="EMBL" id="AYER01000008">
    <property type="protein sequence ID" value="ESK38128.1"/>
    <property type="molecule type" value="Genomic_DNA"/>
</dbReference>
<feature type="coiled-coil region" evidence="1">
    <location>
        <begin position="170"/>
        <end position="211"/>
    </location>
</feature>
<gene>
    <name evidence="2" type="ORF">P256_02052</name>
</gene>
<dbReference type="STRING" id="1392540.P256_02052"/>
<evidence type="ECO:0000256" key="1">
    <source>
        <dbReference type="SAM" id="Coils"/>
    </source>
</evidence>
<proteinExistence type="predicted"/>
<accession>V2T6N9</accession>
<dbReference type="Proteomes" id="UP000023785">
    <property type="component" value="Unassembled WGS sequence"/>
</dbReference>
<dbReference type="HOGENOM" id="CLU_1369624_0_0_6"/>
<sequence length="211" mass="25238">MYLKHVFSLKKSRRHLSKTILSSFFVSFFFFSFNQMSSATIWYRYYDRQGVPTISTSISPEHIRYGYDVINNNMETIRQVPALQNTEIARQKKEKEAEQEAIDNRMQQIYTHSSIAQKRKRNLLRGIQDQISLQRKQYDSLQDYLRDLRGEEFSILYDKKTVPKSLKDSIEDTNYKIARSQKKVTDLQAQYQQTEQQYDKIIARLKKLEEH</sequence>
<keyword evidence="1" id="KW-0175">Coiled coil</keyword>
<evidence type="ECO:0000313" key="3">
    <source>
        <dbReference type="Proteomes" id="UP000023785"/>
    </source>
</evidence>
<organism evidence="2 3">
    <name type="scientific">Acinetobacter nectaris CIP 110549</name>
    <dbReference type="NCBI Taxonomy" id="1392540"/>
    <lineage>
        <taxon>Bacteria</taxon>
        <taxon>Pseudomonadati</taxon>
        <taxon>Pseudomonadota</taxon>
        <taxon>Gammaproteobacteria</taxon>
        <taxon>Moraxellales</taxon>
        <taxon>Moraxellaceae</taxon>
        <taxon>Acinetobacter</taxon>
    </lineage>
</organism>
<name>V2T6N9_9GAMM</name>
<dbReference type="AlphaFoldDB" id="V2T6N9"/>
<reference evidence="2 3" key="1">
    <citation type="submission" date="2013-10" db="EMBL/GenBank/DDBJ databases">
        <title>The Genome Sequence of Acinetobacter nectaris CIP 110549.</title>
        <authorList>
            <consortium name="The Broad Institute Genomics Platform"/>
            <consortium name="The Broad Institute Genome Sequencing Center for Infectious Disease"/>
            <person name="Cerqueira G."/>
            <person name="Feldgarden M."/>
            <person name="Courvalin P."/>
            <person name="Grillot-Courvalin C."/>
            <person name="Clermont D."/>
            <person name="Rocha E."/>
            <person name="Yoon E.-J."/>
            <person name="Nemec A."/>
            <person name="Young S.K."/>
            <person name="Zeng Q."/>
            <person name="Gargeya S."/>
            <person name="Fitzgerald M."/>
            <person name="Abouelleil A."/>
            <person name="Alvarado L."/>
            <person name="Berlin A.M."/>
            <person name="Chapman S.B."/>
            <person name="Gainer-Dewar J."/>
            <person name="Goldberg J."/>
            <person name="Gnerre S."/>
            <person name="Griggs A."/>
            <person name="Gujja S."/>
            <person name="Hansen M."/>
            <person name="Howarth C."/>
            <person name="Imamovic A."/>
            <person name="Ireland A."/>
            <person name="Larimer J."/>
            <person name="McCowan C."/>
            <person name="Murphy C."/>
            <person name="Pearson M."/>
            <person name="Poon T.W."/>
            <person name="Priest M."/>
            <person name="Roberts A."/>
            <person name="Saif S."/>
            <person name="Shea T."/>
            <person name="Sykes S."/>
            <person name="Wortman J."/>
            <person name="Nusbaum C."/>
            <person name="Birren B."/>
        </authorList>
    </citation>
    <scope>NUCLEOTIDE SEQUENCE [LARGE SCALE GENOMIC DNA]</scope>
    <source>
        <strain evidence="2 3">CIP 110549</strain>
    </source>
</reference>